<proteinExistence type="predicted"/>
<dbReference type="EMBL" id="LRRQ01000064">
    <property type="protein sequence ID" value="OAM90244.1"/>
    <property type="molecule type" value="Genomic_DNA"/>
</dbReference>
<evidence type="ECO:0000313" key="3">
    <source>
        <dbReference type="Proteomes" id="UP000078486"/>
    </source>
</evidence>
<reference evidence="1 3" key="1">
    <citation type="submission" date="2016-01" db="EMBL/GenBank/DDBJ databases">
        <title>High potential of lignocellulose degradation of a new Verrucomicrobia species.</title>
        <authorList>
            <person name="Wang Y."/>
            <person name="Shi Y."/>
            <person name="Qiu Z."/>
            <person name="Liu S."/>
            <person name="Yang H."/>
        </authorList>
    </citation>
    <scope>NUCLEOTIDE SEQUENCE [LARGE SCALE GENOMIC DNA]</scope>
    <source>
        <strain evidence="1 3">TSB47</strain>
    </source>
</reference>
<dbReference type="Proteomes" id="UP000078486">
    <property type="component" value="Unassembled WGS sequence"/>
</dbReference>
<organism evidence="1 3">
    <name type="scientific">Termitidicoccus mucosus</name>
    <dbReference type="NCBI Taxonomy" id="1184151"/>
    <lineage>
        <taxon>Bacteria</taxon>
        <taxon>Pseudomonadati</taxon>
        <taxon>Verrucomicrobiota</taxon>
        <taxon>Opitutia</taxon>
        <taxon>Opitutales</taxon>
        <taxon>Opitutaceae</taxon>
        <taxon>Termitidicoccus</taxon>
    </lineage>
</organism>
<name>A0A178IK52_9BACT</name>
<sequence length="179" mass="20283">MIALLSDDGNGDGVAQGIILIFSRYSLPAIDVIGNSLDMGDDDVTFVFMLRTIAGIIIRIDKLGRRGHEHFRSRQLNCVPGEPHDRQWQFHIRSVPIIVIIPITRIIIIECERKSDAFQPTILAHADTISYPPAKLLQLLRLRYCPMIAINDAFICQKASPYRHQEISDGLVFCRPLYD</sequence>
<protein>
    <submittedName>
        <fullName evidence="1">Uncharacterized protein</fullName>
    </submittedName>
</protein>
<dbReference type="EMBL" id="LRRQ01000033">
    <property type="protein sequence ID" value="OAM91243.1"/>
    <property type="molecule type" value="Genomic_DNA"/>
</dbReference>
<evidence type="ECO:0000313" key="1">
    <source>
        <dbReference type="EMBL" id="OAM90244.1"/>
    </source>
</evidence>
<dbReference type="STRING" id="1184151.AW736_00035"/>
<gene>
    <name evidence="2" type="ORF">AW736_00035</name>
    <name evidence="1" type="ORF">AW736_26740</name>
</gene>
<evidence type="ECO:0000313" key="2">
    <source>
        <dbReference type="EMBL" id="OAM91243.1"/>
    </source>
</evidence>
<comment type="caution">
    <text evidence="1">The sequence shown here is derived from an EMBL/GenBank/DDBJ whole genome shotgun (WGS) entry which is preliminary data.</text>
</comment>
<keyword evidence="3" id="KW-1185">Reference proteome</keyword>
<accession>A0A178IK52</accession>
<dbReference type="AlphaFoldDB" id="A0A178IK52"/>